<dbReference type="Pfam" id="PF13205">
    <property type="entry name" value="Big_5"/>
    <property type="match status" value="1"/>
</dbReference>
<gene>
    <name evidence="3" type="ORF">ANSO36C_32050</name>
</gene>
<dbReference type="SUPFAM" id="SSF49785">
    <property type="entry name" value="Galactose-binding domain-like"/>
    <property type="match status" value="1"/>
</dbReference>
<dbReference type="Gene3D" id="2.120.10.30">
    <property type="entry name" value="TolB, C-terminal domain"/>
    <property type="match status" value="1"/>
</dbReference>
<evidence type="ECO:0000313" key="3">
    <source>
        <dbReference type="EMBL" id="BDI17403.1"/>
    </source>
</evidence>
<evidence type="ECO:0000313" key="4">
    <source>
        <dbReference type="Proteomes" id="UP001055453"/>
    </source>
</evidence>
<dbReference type="SUPFAM" id="SSF50952">
    <property type="entry name" value="Soluble quinoprotein glucose dehydrogenase"/>
    <property type="match status" value="1"/>
</dbReference>
<evidence type="ECO:0000256" key="1">
    <source>
        <dbReference type="ARBA" id="ARBA00022729"/>
    </source>
</evidence>
<dbReference type="Gene3D" id="2.60.120.430">
    <property type="entry name" value="Galactose-binding lectin"/>
    <property type="match status" value="1"/>
</dbReference>
<feature type="domain" description="SbsA Ig-like" evidence="2">
    <location>
        <begin position="187"/>
        <end position="291"/>
    </location>
</feature>
<keyword evidence="1" id="KW-0732">Signal</keyword>
<proteinExistence type="predicted"/>
<dbReference type="Proteomes" id="UP001055453">
    <property type="component" value="Chromosome"/>
</dbReference>
<reference evidence="3" key="1">
    <citation type="submission" date="2022-04" db="EMBL/GenBank/DDBJ databases">
        <title>Complete genome sequence of a cyanobacterium, Nostoc sp. SO-36, isolated in Antarctica.</title>
        <authorList>
            <person name="Kanesaki Y."/>
            <person name="Effendi D."/>
            <person name="Sakamoto T."/>
            <person name="Ohtani S."/>
            <person name="Awai K."/>
        </authorList>
    </citation>
    <scope>NUCLEOTIDE SEQUENCE</scope>
    <source>
        <strain evidence="3">SO-36</strain>
    </source>
</reference>
<accession>A0ABN6Q7K2</accession>
<dbReference type="EMBL" id="AP025732">
    <property type="protein sequence ID" value="BDI17403.1"/>
    <property type="molecule type" value="Genomic_DNA"/>
</dbReference>
<dbReference type="InterPro" id="IPR011042">
    <property type="entry name" value="6-blade_b-propeller_TolB-like"/>
</dbReference>
<dbReference type="InterPro" id="IPR032812">
    <property type="entry name" value="SbsA_Ig"/>
</dbReference>
<sequence>MTYNNIKPKILVLAIVQAISFQPNNVPVPSGYIKDIGQAYNDTRGFGWVREDSLGNTIRTPLDIQLNTRDRNLTGIDQRLNRLIHLQYPASTSGTAVKIPAAWEYKLSNGSYNVNVSVGDPSNTVNSKHQINIEGTAAISGFVPTATQKFAAVTRIVNVTDGKLTIDAKGGTNTKLNYIAIAPGNLPSVRMSNPTDGQTNVPPDMSITVDVNLPNSGIAVNTLSASTVKLIDSSTNTQVNANYNTSGGGDVIVVAPINHLKSNTKYLLQITDGVKDSNGVAFLPHNISFTTGTKPPPVNNISFEQISLPNVPAKPYTTVLIGPDNKLYAATLLGEILRFPINANGTLGTPQTISSLQTANGGNRTIIGMHFDPSSTNASNLILWVTNNFYWNGTGNAPEWSGKITRLSGSNLEKVQDYVVGLPRSSRDHLTNSIEFKPNEPNVLYVLQGSNNSTGAPNSAWNNRPEQLLTAAVLRVDLSKITSLPLNVKTEDGGTYNPFNQNAPVTIFASGVRNAYDLLWHTNGQLYVPTNGSAAGGNTPNTPIPLPLACQNRIDKATNGVYTSPSVPFLSSIGTQRDFLFRVVKNGYYGHPNPKRCEWVLNGGNPTVGTDPDQINEYPIGTLPDRNWKGIAFDFGEHFSPNGIIEYRSNVLGGQLQGKLLVTRYSAGKDIIVLTPGGAKLDIVNFQTGITGFTGFSLSPLDLVENPTNGHIYVAQLSQETGMGAITLLRPLN</sequence>
<organism evidence="3 4">
    <name type="scientific">Nostoc cf. commune SO-36</name>
    <dbReference type="NCBI Taxonomy" id="449208"/>
    <lineage>
        <taxon>Bacteria</taxon>
        <taxon>Bacillati</taxon>
        <taxon>Cyanobacteriota</taxon>
        <taxon>Cyanophyceae</taxon>
        <taxon>Nostocales</taxon>
        <taxon>Nostocaceae</taxon>
        <taxon>Nostoc</taxon>
    </lineage>
</organism>
<dbReference type="InterPro" id="IPR008979">
    <property type="entry name" value="Galactose-bd-like_sf"/>
</dbReference>
<keyword evidence="4" id="KW-1185">Reference proteome</keyword>
<name>A0ABN6Q7K2_NOSCO</name>
<dbReference type="InterPro" id="IPR011041">
    <property type="entry name" value="Quinoprot_gluc/sorb_DH_b-prop"/>
</dbReference>
<evidence type="ECO:0000259" key="2">
    <source>
        <dbReference type="Pfam" id="PF13205"/>
    </source>
</evidence>
<dbReference type="RefSeq" id="WP_251955316.1">
    <property type="nucleotide sequence ID" value="NZ_AP025732.1"/>
</dbReference>
<protein>
    <recommendedName>
        <fullName evidence="2">SbsA Ig-like domain-containing protein</fullName>
    </recommendedName>
</protein>